<feature type="domain" description="C2H2-type" evidence="10">
    <location>
        <begin position="385"/>
        <end position="412"/>
    </location>
</feature>
<dbReference type="PROSITE" id="PS50157">
    <property type="entry name" value="ZINC_FINGER_C2H2_2"/>
    <property type="match status" value="6"/>
</dbReference>
<dbReference type="AlphaFoldDB" id="B4JI32"/>
<evidence type="ECO:0000256" key="2">
    <source>
        <dbReference type="ARBA" id="ARBA00022737"/>
    </source>
</evidence>
<keyword evidence="2" id="KW-0677">Repeat</keyword>
<gene>
    <name evidence="12" type="primary">Dgri\GH18569</name>
    <name evidence="12" type="ORF">Dgri_GH18569</name>
</gene>
<evidence type="ECO:0000259" key="11">
    <source>
        <dbReference type="PROSITE" id="PS51915"/>
    </source>
</evidence>
<dbReference type="OrthoDB" id="7847744at2759"/>
<feature type="domain" description="C2H2-type" evidence="10">
    <location>
        <begin position="249"/>
        <end position="272"/>
    </location>
</feature>
<evidence type="ECO:0000256" key="1">
    <source>
        <dbReference type="ARBA" id="ARBA00022723"/>
    </source>
</evidence>
<dbReference type="HOGENOM" id="CLU_568944_0_0_1"/>
<dbReference type="InterPro" id="IPR056436">
    <property type="entry name" value="Znf-C2H2_ZIC1-5/GLI1-3-like"/>
</dbReference>
<dbReference type="SUPFAM" id="SSF57667">
    <property type="entry name" value="beta-beta-alpha zinc fingers"/>
    <property type="match status" value="3"/>
</dbReference>
<feature type="region of interest" description="Disordered" evidence="9">
    <location>
        <begin position="354"/>
        <end position="373"/>
    </location>
</feature>
<dbReference type="GO" id="GO:0000978">
    <property type="term" value="F:RNA polymerase II cis-regulatory region sequence-specific DNA binding"/>
    <property type="evidence" value="ECO:0007669"/>
    <property type="project" value="TreeGrafter"/>
</dbReference>
<protein>
    <submittedName>
        <fullName evidence="12">GH18569</fullName>
    </submittedName>
</protein>
<feature type="domain" description="C2H2-type" evidence="10">
    <location>
        <begin position="413"/>
        <end position="441"/>
    </location>
</feature>
<dbReference type="FunFam" id="3.30.160.60:FF:000624">
    <property type="entry name" value="zinc finger protein 697"/>
    <property type="match status" value="1"/>
</dbReference>
<dbReference type="SMART" id="SM00355">
    <property type="entry name" value="ZnF_C2H2"/>
    <property type="match status" value="6"/>
</dbReference>
<dbReference type="Pfam" id="PF23561">
    <property type="entry name" value="zf-C2H2_15"/>
    <property type="match status" value="1"/>
</dbReference>
<organism evidence="13">
    <name type="scientific">Drosophila grimshawi</name>
    <name type="common">Hawaiian fruit fly</name>
    <name type="synonym">Idiomyia grimshawi</name>
    <dbReference type="NCBI Taxonomy" id="7222"/>
    <lineage>
        <taxon>Eukaryota</taxon>
        <taxon>Metazoa</taxon>
        <taxon>Ecdysozoa</taxon>
        <taxon>Arthropoda</taxon>
        <taxon>Hexapoda</taxon>
        <taxon>Insecta</taxon>
        <taxon>Pterygota</taxon>
        <taxon>Neoptera</taxon>
        <taxon>Endopterygota</taxon>
        <taxon>Diptera</taxon>
        <taxon>Brachycera</taxon>
        <taxon>Muscomorpha</taxon>
        <taxon>Ephydroidea</taxon>
        <taxon>Drosophilidae</taxon>
        <taxon>Drosophila</taxon>
        <taxon>Hawaiian Drosophila</taxon>
    </lineage>
</organism>
<feature type="compositionally biased region" description="Basic residues" evidence="9">
    <location>
        <begin position="287"/>
        <end position="301"/>
    </location>
</feature>
<dbReference type="PhylomeDB" id="B4JI32"/>
<dbReference type="InParanoid" id="B4JI32"/>
<dbReference type="OMA" id="ELDIECE"/>
<dbReference type="PANTHER" id="PTHR24388">
    <property type="entry name" value="ZINC FINGER PROTEIN"/>
    <property type="match status" value="1"/>
</dbReference>
<accession>B4JI32</accession>
<dbReference type="GO" id="GO:0000981">
    <property type="term" value="F:DNA-binding transcription factor activity, RNA polymerase II-specific"/>
    <property type="evidence" value="ECO:0007669"/>
    <property type="project" value="TreeGrafter"/>
</dbReference>
<feature type="binding site" evidence="8">
    <location>
        <position position="5"/>
    </location>
    <ligand>
        <name>Zn(2+)</name>
        <dbReference type="ChEBI" id="CHEBI:29105"/>
    </ligand>
</feature>
<keyword evidence="5" id="KW-0539">Nucleus</keyword>
<evidence type="ECO:0000256" key="8">
    <source>
        <dbReference type="PROSITE-ProRule" id="PRU01263"/>
    </source>
</evidence>
<dbReference type="FunCoup" id="B4JI32">
    <property type="interactions" value="52"/>
</dbReference>
<feature type="domain" description="C2H2-type" evidence="10">
    <location>
        <begin position="165"/>
        <end position="192"/>
    </location>
</feature>
<evidence type="ECO:0000256" key="5">
    <source>
        <dbReference type="ARBA" id="ARBA00023242"/>
    </source>
</evidence>
<feature type="binding site" evidence="8">
    <location>
        <position position="8"/>
    </location>
    <ligand>
        <name>Zn(2+)</name>
        <dbReference type="ChEBI" id="CHEBI:29105"/>
    </ligand>
</feature>
<keyword evidence="3 7" id="KW-0863">Zinc-finger</keyword>
<dbReference type="PANTHER" id="PTHR24388:SF104">
    <property type="entry name" value="AT-RICH BINDING PROTEIN-RELATED"/>
    <property type="match status" value="1"/>
</dbReference>
<dbReference type="PROSITE" id="PS51915">
    <property type="entry name" value="ZAD"/>
    <property type="match status" value="1"/>
</dbReference>
<dbReference type="InterPro" id="IPR036236">
    <property type="entry name" value="Znf_C2H2_sf"/>
</dbReference>
<dbReference type="FunFam" id="3.30.160.60:FF:000671">
    <property type="entry name" value="Zinc finger protein 26"/>
    <property type="match status" value="1"/>
</dbReference>
<dbReference type="Pfam" id="PF07776">
    <property type="entry name" value="zf-AD"/>
    <property type="match status" value="1"/>
</dbReference>
<evidence type="ECO:0000256" key="3">
    <source>
        <dbReference type="ARBA" id="ARBA00022771"/>
    </source>
</evidence>
<dbReference type="FunFam" id="3.30.160.60:FF:002343">
    <property type="entry name" value="Zinc finger protein 33A"/>
    <property type="match status" value="1"/>
</dbReference>
<dbReference type="InterPro" id="IPR012934">
    <property type="entry name" value="Znf_AD"/>
</dbReference>
<reference evidence="12 13" key="1">
    <citation type="journal article" date="2007" name="Nature">
        <title>Evolution of genes and genomes on the Drosophila phylogeny.</title>
        <authorList>
            <consortium name="Drosophila 12 Genomes Consortium"/>
            <person name="Clark A.G."/>
            <person name="Eisen M.B."/>
            <person name="Smith D.R."/>
            <person name="Bergman C.M."/>
            <person name="Oliver B."/>
            <person name="Markow T.A."/>
            <person name="Kaufman T.C."/>
            <person name="Kellis M."/>
            <person name="Gelbart W."/>
            <person name="Iyer V.N."/>
            <person name="Pollard D.A."/>
            <person name="Sackton T.B."/>
            <person name="Larracuente A.M."/>
            <person name="Singh N.D."/>
            <person name="Abad J.P."/>
            <person name="Abt D.N."/>
            <person name="Adryan B."/>
            <person name="Aguade M."/>
            <person name="Akashi H."/>
            <person name="Anderson W.W."/>
            <person name="Aquadro C.F."/>
            <person name="Ardell D.H."/>
            <person name="Arguello R."/>
            <person name="Artieri C.G."/>
            <person name="Barbash D.A."/>
            <person name="Barker D."/>
            <person name="Barsanti P."/>
            <person name="Batterham P."/>
            <person name="Batzoglou S."/>
            <person name="Begun D."/>
            <person name="Bhutkar A."/>
            <person name="Blanco E."/>
            <person name="Bosak S.A."/>
            <person name="Bradley R.K."/>
            <person name="Brand A.D."/>
            <person name="Brent M.R."/>
            <person name="Brooks A.N."/>
            <person name="Brown R.H."/>
            <person name="Butlin R.K."/>
            <person name="Caggese C."/>
            <person name="Calvi B.R."/>
            <person name="Bernardo de Carvalho A."/>
            <person name="Caspi A."/>
            <person name="Castrezana S."/>
            <person name="Celniker S.E."/>
            <person name="Chang J.L."/>
            <person name="Chapple C."/>
            <person name="Chatterji S."/>
            <person name="Chinwalla A."/>
            <person name="Civetta A."/>
            <person name="Clifton S.W."/>
            <person name="Comeron J.M."/>
            <person name="Costello J.C."/>
            <person name="Coyne J.A."/>
            <person name="Daub J."/>
            <person name="David R.G."/>
            <person name="Delcher A.L."/>
            <person name="Delehaunty K."/>
            <person name="Do C.B."/>
            <person name="Ebling H."/>
            <person name="Edwards K."/>
            <person name="Eickbush T."/>
            <person name="Evans J.D."/>
            <person name="Filipski A."/>
            <person name="Findeiss S."/>
            <person name="Freyhult E."/>
            <person name="Fulton L."/>
            <person name="Fulton R."/>
            <person name="Garcia A.C."/>
            <person name="Gardiner A."/>
            <person name="Garfield D.A."/>
            <person name="Garvin B.E."/>
            <person name="Gibson G."/>
            <person name="Gilbert D."/>
            <person name="Gnerre S."/>
            <person name="Godfrey J."/>
            <person name="Good R."/>
            <person name="Gotea V."/>
            <person name="Gravely B."/>
            <person name="Greenberg A.J."/>
            <person name="Griffiths-Jones S."/>
            <person name="Gross S."/>
            <person name="Guigo R."/>
            <person name="Gustafson E.A."/>
            <person name="Haerty W."/>
            <person name="Hahn M.W."/>
            <person name="Halligan D.L."/>
            <person name="Halpern A.L."/>
            <person name="Halter G.M."/>
            <person name="Han M.V."/>
            <person name="Heger A."/>
            <person name="Hillier L."/>
            <person name="Hinrichs A.S."/>
            <person name="Holmes I."/>
            <person name="Hoskins R.A."/>
            <person name="Hubisz M.J."/>
            <person name="Hultmark D."/>
            <person name="Huntley M.A."/>
            <person name="Jaffe D.B."/>
            <person name="Jagadeeshan S."/>
            <person name="Jeck W.R."/>
            <person name="Johnson J."/>
            <person name="Jones C.D."/>
            <person name="Jordan W.C."/>
            <person name="Karpen G.H."/>
            <person name="Kataoka E."/>
            <person name="Keightley P.D."/>
            <person name="Kheradpour P."/>
            <person name="Kirkness E.F."/>
            <person name="Koerich L.B."/>
            <person name="Kristiansen K."/>
            <person name="Kudrna D."/>
            <person name="Kulathinal R.J."/>
            <person name="Kumar S."/>
            <person name="Kwok R."/>
            <person name="Lander E."/>
            <person name="Langley C.H."/>
            <person name="Lapoint R."/>
            <person name="Lazzaro B.P."/>
            <person name="Lee S.J."/>
            <person name="Levesque L."/>
            <person name="Li R."/>
            <person name="Lin C.F."/>
            <person name="Lin M.F."/>
            <person name="Lindblad-Toh K."/>
            <person name="Llopart A."/>
            <person name="Long M."/>
            <person name="Low L."/>
            <person name="Lozovsky E."/>
            <person name="Lu J."/>
            <person name="Luo M."/>
            <person name="Machado C.A."/>
            <person name="Makalowski W."/>
            <person name="Marzo M."/>
            <person name="Matsuda M."/>
            <person name="Matzkin L."/>
            <person name="McAllister B."/>
            <person name="McBride C.S."/>
            <person name="McKernan B."/>
            <person name="McKernan K."/>
            <person name="Mendez-Lago M."/>
            <person name="Minx P."/>
            <person name="Mollenhauer M.U."/>
            <person name="Montooth K."/>
            <person name="Mount S.M."/>
            <person name="Mu X."/>
            <person name="Myers E."/>
            <person name="Negre B."/>
            <person name="Newfeld S."/>
            <person name="Nielsen R."/>
            <person name="Noor M.A."/>
            <person name="O'Grady P."/>
            <person name="Pachter L."/>
            <person name="Papaceit M."/>
            <person name="Parisi M.J."/>
            <person name="Parisi M."/>
            <person name="Parts L."/>
            <person name="Pedersen J.S."/>
            <person name="Pesole G."/>
            <person name="Phillippy A.M."/>
            <person name="Ponting C.P."/>
            <person name="Pop M."/>
            <person name="Porcelli D."/>
            <person name="Powell J.R."/>
            <person name="Prohaska S."/>
            <person name="Pruitt K."/>
            <person name="Puig M."/>
            <person name="Quesneville H."/>
            <person name="Ram K.R."/>
            <person name="Rand D."/>
            <person name="Rasmussen M.D."/>
            <person name="Reed L.K."/>
            <person name="Reenan R."/>
            <person name="Reily A."/>
            <person name="Remington K.A."/>
            <person name="Rieger T.T."/>
            <person name="Ritchie M.G."/>
            <person name="Robin C."/>
            <person name="Rogers Y.H."/>
            <person name="Rohde C."/>
            <person name="Rozas J."/>
            <person name="Rubenfield M.J."/>
            <person name="Ruiz A."/>
            <person name="Russo S."/>
            <person name="Salzberg S.L."/>
            <person name="Sanchez-Gracia A."/>
            <person name="Saranga D.J."/>
            <person name="Sato H."/>
            <person name="Schaeffer S.W."/>
            <person name="Schatz M.C."/>
            <person name="Schlenke T."/>
            <person name="Schwartz R."/>
            <person name="Segarra C."/>
            <person name="Singh R.S."/>
            <person name="Sirot L."/>
            <person name="Sirota M."/>
            <person name="Sisneros N.B."/>
            <person name="Smith C.D."/>
            <person name="Smith T.F."/>
            <person name="Spieth J."/>
            <person name="Stage D.E."/>
            <person name="Stark A."/>
            <person name="Stephan W."/>
            <person name="Strausberg R.L."/>
            <person name="Strempel S."/>
            <person name="Sturgill D."/>
            <person name="Sutton G."/>
            <person name="Sutton G.G."/>
            <person name="Tao W."/>
            <person name="Teichmann S."/>
            <person name="Tobari Y.N."/>
            <person name="Tomimura Y."/>
            <person name="Tsolas J.M."/>
            <person name="Valente V.L."/>
            <person name="Venter E."/>
            <person name="Venter J.C."/>
            <person name="Vicario S."/>
            <person name="Vieira F.G."/>
            <person name="Vilella A.J."/>
            <person name="Villasante A."/>
            <person name="Walenz B."/>
            <person name="Wang J."/>
            <person name="Wasserman M."/>
            <person name="Watts T."/>
            <person name="Wilson D."/>
            <person name="Wilson R.K."/>
            <person name="Wing R.A."/>
            <person name="Wolfner M.F."/>
            <person name="Wong A."/>
            <person name="Wong G.K."/>
            <person name="Wu C.I."/>
            <person name="Wu G."/>
            <person name="Yamamoto D."/>
            <person name="Yang H.P."/>
            <person name="Yang S.P."/>
            <person name="Yorke J.A."/>
            <person name="Yoshida K."/>
            <person name="Zdobnov E."/>
            <person name="Zhang P."/>
            <person name="Zhang Y."/>
            <person name="Zimin A.V."/>
            <person name="Baldwin J."/>
            <person name="Abdouelleil A."/>
            <person name="Abdulkadir J."/>
            <person name="Abebe A."/>
            <person name="Abera B."/>
            <person name="Abreu J."/>
            <person name="Acer S.C."/>
            <person name="Aftuck L."/>
            <person name="Alexander A."/>
            <person name="An P."/>
            <person name="Anderson E."/>
            <person name="Anderson S."/>
            <person name="Arachi H."/>
            <person name="Azer M."/>
            <person name="Bachantsang P."/>
            <person name="Barry A."/>
            <person name="Bayul T."/>
            <person name="Berlin A."/>
            <person name="Bessette D."/>
            <person name="Bloom T."/>
            <person name="Blye J."/>
            <person name="Boguslavskiy L."/>
            <person name="Bonnet C."/>
            <person name="Boukhgalter B."/>
            <person name="Bourzgui I."/>
            <person name="Brown A."/>
            <person name="Cahill P."/>
            <person name="Channer S."/>
            <person name="Cheshatsang Y."/>
            <person name="Chuda L."/>
            <person name="Citroen M."/>
            <person name="Collymore A."/>
            <person name="Cooke P."/>
            <person name="Costello M."/>
            <person name="D'Aco K."/>
            <person name="Daza R."/>
            <person name="De Haan G."/>
            <person name="DeGray S."/>
            <person name="DeMaso C."/>
            <person name="Dhargay N."/>
            <person name="Dooley K."/>
            <person name="Dooley E."/>
            <person name="Doricent M."/>
            <person name="Dorje P."/>
            <person name="Dorjee K."/>
            <person name="Dupes A."/>
            <person name="Elong R."/>
            <person name="Falk J."/>
            <person name="Farina A."/>
            <person name="Faro S."/>
            <person name="Ferguson D."/>
            <person name="Fisher S."/>
            <person name="Foley C.D."/>
            <person name="Franke A."/>
            <person name="Friedrich D."/>
            <person name="Gadbois L."/>
            <person name="Gearin G."/>
            <person name="Gearin C.R."/>
            <person name="Giannoukos G."/>
            <person name="Goode T."/>
            <person name="Graham J."/>
            <person name="Grandbois E."/>
            <person name="Grewal S."/>
            <person name="Gyaltsen K."/>
            <person name="Hafez N."/>
            <person name="Hagos B."/>
            <person name="Hall J."/>
            <person name="Henson C."/>
            <person name="Hollinger A."/>
            <person name="Honan T."/>
            <person name="Huard M.D."/>
            <person name="Hughes L."/>
            <person name="Hurhula B."/>
            <person name="Husby M.E."/>
            <person name="Kamat A."/>
            <person name="Kanga B."/>
            <person name="Kashin S."/>
            <person name="Khazanovich D."/>
            <person name="Kisner P."/>
            <person name="Lance K."/>
            <person name="Lara M."/>
            <person name="Lee W."/>
            <person name="Lennon N."/>
            <person name="Letendre F."/>
            <person name="LeVine R."/>
            <person name="Lipovsky A."/>
            <person name="Liu X."/>
            <person name="Liu J."/>
            <person name="Liu S."/>
            <person name="Lokyitsang T."/>
            <person name="Lokyitsang Y."/>
            <person name="Lubonja R."/>
            <person name="Lui A."/>
            <person name="MacDonald P."/>
            <person name="Magnisalis V."/>
            <person name="Maru K."/>
            <person name="Matthews C."/>
            <person name="McCusker W."/>
            <person name="McDonough S."/>
            <person name="Mehta T."/>
            <person name="Meldrim J."/>
            <person name="Meneus L."/>
            <person name="Mihai O."/>
            <person name="Mihalev A."/>
            <person name="Mihova T."/>
            <person name="Mittelman R."/>
            <person name="Mlenga V."/>
            <person name="Montmayeur A."/>
            <person name="Mulrain L."/>
            <person name="Navidi A."/>
            <person name="Naylor J."/>
            <person name="Negash T."/>
            <person name="Nguyen T."/>
            <person name="Nguyen N."/>
            <person name="Nicol R."/>
            <person name="Norbu C."/>
            <person name="Norbu N."/>
            <person name="Novod N."/>
            <person name="O'Neill B."/>
            <person name="Osman S."/>
            <person name="Markiewicz E."/>
            <person name="Oyono O.L."/>
            <person name="Patti C."/>
            <person name="Phunkhang P."/>
            <person name="Pierre F."/>
            <person name="Priest M."/>
            <person name="Raghuraman S."/>
            <person name="Rege F."/>
            <person name="Reyes R."/>
            <person name="Rise C."/>
            <person name="Rogov P."/>
            <person name="Ross K."/>
            <person name="Ryan E."/>
            <person name="Settipalli S."/>
            <person name="Shea T."/>
            <person name="Sherpa N."/>
            <person name="Shi L."/>
            <person name="Shih D."/>
            <person name="Sparrow T."/>
            <person name="Spaulding J."/>
            <person name="Stalker J."/>
            <person name="Stange-Thomann N."/>
            <person name="Stavropoulos S."/>
            <person name="Stone C."/>
            <person name="Strader C."/>
            <person name="Tesfaye S."/>
            <person name="Thomson T."/>
            <person name="Thoulutsang Y."/>
            <person name="Thoulutsang D."/>
            <person name="Topham K."/>
            <person name="Topping I."/>
            <person name="Tsamla T."/>
            <person name="Vassiliev H."/>
            <person name="Vo A."/>
            <person name="Wangchuk T."/>
            <person name="Wangdi T."/>
            <person name="Weiand M."/>
            <person name="Wilkinson J."/>
            <person name="Wilson A."/>
            <person name="Yadav S."/>
            <person name="Young G."/>
            <person name="Yu Q."/>
            <person name="Zembek L."/>
            <person name="Zhong D."/>
            <person name="Zimmer A."/>
            <person name="Zwirko Z."/>
            <person name="Jaffe D.B."/>
            <person name="Alvarez P."/>
            <person name="Brockman W."/>
            <person name="Butler J."/>
            <person name="Chin C."/>
            <person name="Gnerre S."/>
            <person name="Grabherr M."/>
            <person name="Kleber M."/>
            <person name="Mauceli E."/>
            <person name="MacCallum I."/>
        </authorList>
    </citation>
    <scope>NUCLEOTIDE SEQUENCE [LARGE SCALE GENOMIC DNA]</scope>
    <source>
        <strain evidence="13">Tucson 15287-2541.00</strain>
    </source>
</reference>
<evidence type="ECO:0000259" key="10">
    <source>
        <dbReference type="PROSITE" id="PS50157"/>
    </source>
</evidence>
<dbReference type="GO" id="GO:0008270">
    <property type="term" value="F:zinc ion binding"/>
    <property type="evidence" value="ECO:0007669"/>
    <property type="project" value="UniProtKB-UniRule"/>
</dbReference>
<feature type="domain" description="C2H2-type" evidence="10">
    <location>
        <begin position="193"/>
        <end position="220"/>
    </location>
</feature>
<dbReference type="GO" id="GO:0005634">
    <property type="term" value="C:nucleus"/>
    <property type="evidence" value="ECO:0007669"/>
    <property type="project" value="InterPro"/>
</dbReference>
<evidence type="ECO:0000313" key="12">
    <source>
        <dbReference type="EMBL" id="EDV92913.1"/>
    </source>
</evidence>
<evidence type="ECO:0000256" key="6">
    <source>
        <dbReference type="ARBA" id="ARBA00037948"/>
    </source>
</evidence>
<dbReference type="KEGG" id="dgr:6564034"/>
<dbReference type="InterPro" id="IPR013087">
    <property type="entry name" value="Znf_C2H2_type"/>
</dbReference>
<proteinExistence type="inferred from homology"/>
<dbReference type="InterPro" id="IPR050527">
    <property type="entry name" value="Snail/Krueppel_Znf"/>
</dbReference>
<dbReference type="SUPFAM" id="SSF57716">
    <property type="entry name" value="Glucocorticoid receptor-like (DNA-binding domain)"/>
    <property type="match status" value="1"/>
</dbReference>
<dbReference type="PROSITE" id="PS00028">
    <property type="entry name" value="ZINC_FINGER_C2H2_1"/>
    <property type="match status" value="6"/>
</dbReference>
<keyword evidence="13" id="KW-1185">Reference proteome</keyword>
<evidence type="ECO:0000256" key="4">
    <source>
        <dbReference type="ARBA" id="ARBA00022833"/>
    </source>
</evidence>
<sequence>MDKLCRVCMDSSVTLVDIFAERQQQSKKDPSLAEMLNDFCEVKPKDLLPQHICLSCVLATQNAYKFKRTCEESQRRLTQLLEKKYKENVKAALPFVEAVYQKEQIGFNLNNVKVEPLHPDEAVGDAKAHPLITEKSLPSSRPLQVRHKLNSLVNRKAQNSGEPRFRCKFCDKGFGRVYLLNLHEKRHTGERTHFCDFCGKGFLRGHDLTIHTRIHTGERPFKCPHCSRSFIQNHLLKAHMRHHSSRDGFRCEQCPLVFKLQSQLSLHQSVPHGPTATTARNSAAKHPAPKQKKKQKIKSARRQMSQNPLDATERALRNRLAPVAYEELDIECELADTVDAKPLTDQPTARLNFNEISCDSPKNHPVRQKRSNVKSRKSCSLPLSHFCETCGKGFPRRYSLVTHIRTHTGERPYKCPYCALAFTQGQALKRHIRRLHSNSVHKELRNSAKDILLPPLKKAIVRVARLHLPPRLLTVKSPD</sequence>
<evidence type="ECO:0000256" key="9">
    <source>
        <dbReference type="SAM" id="MobiDB-lite"/>
    </source>
</evidence>
<feature type="binding site" evidence="8">
    <location>
        <position position="56"/>
    </location>
    <ligand>
        <name>Zn(2+)</name>
        <dbReference type="ChEBI" id="CHEBI:29105"/>
    </ligand>
</feature>
<name>B4JI32_DROGR</name>
<comment type="similarity">
    <text evidence="6">Belongs to the snail C2H2-type zinc-finger protein family.</text>
</comment>
<keyword evidence="4 8" id="KW-0862">Zinc</keyword>
<feature type="domain" description="C2H2-type" evidence="10">
    <location>
        <begin position="221"/>
        <end position="248"/>
    </location>
</feature>
<evidence type="ECO:0000313" key="13">
    <source>
        <dbReference type="Proteomes" id="UP000001070"/>
    </source>
</evidence>
<dbReference type="Gene3D" id="3.40.1800.20">
    <property type="match status" value="1"/>
</dbReference>
<feature type="compositionally biased region" description="Basic residues" evidence="9">
    <location>
        <begin position="364"/>
        <end position="373"/>
    </location>
</feature>
<feature type="region of interest" description="Disordered" evidence="9">
    <location>
        <begin position="269"/>
        <end position="313"/>
    </location>
</feature>
<evidence type="ECO:0000256" key="7">
    <source>
        <dbReference type="PROSITE-ProRule" id="PRU00042"/>
    </source>
</evidence>
<dbReference type="eggNOG" id="KOG1721">
    <property type="taxonomic scope" value="Eukaryota"/>
</dbReference>
<dbReference type="Proteomes" id="UP000001070">
    <property type="component" value="Unassembled WGS sequence"/>
</dbReference>
<dbReference type="EMBL" id="CH916369">
    <property type="protein sequence ID" value="EDV92913.1"/>
    <property type="molecule type" value="Genomic_DNA"/>
</dbReference>
<keyword evidence="1 8" id="KW-0479">Metal-binding</keyword>
<feature type="binding site" evidence="8">
    <location>
        <position position="53"/>
    </location>
    <ligand>
        <name>Zn(2+)</name>
        <dbReference type="ChEBI" id="CHEBI:29105"/>
    </ligand>
</feature>
<feature type="domain" description="ZAD" evidence="11">
    <location>
        <begin position="3"/>
        <end position="80"/>
    </location>
</feature>
<dbReference type="Gene3D" id="3.30.160.60">
    <property type="entry name" value="Classic Zinc Finger"/>
    <property type="match status" value="5"/>
</dbReference>
<dbReference type="Pfam" id="PF00096">
    <property type="entry name" value="zf-C2H2"/>
    <property type="match status" value="3"/>
</dbReference>
<dbReference type="SMART" id="SM00868">
    <property type="entry name" value="zf-AD"/>
    <property type="match status" value="1"/>
</dbReference>